<dbReference type="Proteomes" id="UP000651475">
    <property type="component" value="Unassembled WGS sequence"/>
</dbReference>
<proteinExistence type="predicted"/>
<evidence type="ECO:0000313" key="2">
    <source>
        <dbReference type="Proteomes" id="UP000651475"/>
    </source>
</evidence>
<protein>
    <submittedName>
        <fullName evidence="1">Uncharacterized protein</fullName>
    </submittedName>
</protein>
<gene>
    <name evidence="1" type="ORF">H8S65_08535</name>
</gene>
<name>A0ABR7DN21_9BACT</name>
<comment type="caution">
    <text evidence="1">The sequence shown here is derived from an EMBL/GenBank/DDBJ whole genome shotgun (WGS) entry which is preliminary data.</text>
</comment>
<dbReference type="EMBL" id="JACOOJ010000011">
    <property type="protein sequence ID" value="MBC5632811.1"/>
    <property type="molecule type" value="Genomic_DNA"/>
</dbReference>
<sequence>MNEIKNLRSKARKFSHKSYGKMISRLASYGVHVDEFCSSNLSHYDIVLPFELEYSSVKRAYYIANTVLDTIEYDGVSFFLMEVENTNYLCIKFWKEIL</sequence>
<dbReference type="RefSeq" id="WP_186929567.1">
    <property type="nucleotide sequence ID" value="NZ_JACOOJ010000011.1"/>
</dbReference>
<reference evidence="1 2" key="1">
    <citation type="submission" date="2020-08" db="EMBL/GenBank/DDBJ databases">
        <title>Genome public.</title>
        <authorList>
            <person name="Liu C."/>
            <person name="Sun Q."/>
        </authorList>
    </citation>
    <scope>NUCLEOTIDE SEQUENCE [LARGE SCALE GENOMIC DNA]</scope>
    <source>
        <strain evidence="1 2">NSJ-79</strain>
    </source>
</reference>
<evidence type="ECO:0000313" key="1">
    <source>
        <dbReference type="EMBL" id="MBC5632811.1"/>
    </source>
</evidence>
<accession>A0ABR7DN21</accession>
<organism evidence="1 2">
    <name type="scientific">Parabacteroides hominis</name>
    <dbReference type="NCBI Taxonomy" id="2763057"/>
    <lineage>
        <taxon>Bacteria</taxon>
        <taxon>Pseudomonadati</taxon>
        <taxon>Bacteroidota</taxon>
        <taxon>Bacteroidia</taxon>
        <taxon>Bacteroidales</taxon>
        <taxon>Tannerellaceae</taxon>
        <taxon>Parabacteroides</taxon>
    </lineage>
</organism>
<keyword evidence="2" id="KW-1185">Reference proteome</keyword>